<accession>A0A518BZK7</accession>
<evidence type="ECO:0000256" key="1">
    <source>
        <dbReference type="ARBA" id="ARBA00001933"/>
    </source>
</evidence>
<evidence type="ECO:0000256" key="5">
    <source>
        <dbReference type="PIRSR" id="PIRSR000524-50"/>
    </source>
</evidence>
<keyword evidence="9" id="KW-0560">Oxidoreductase</keyword>
<dbReference type="InterPro" id="IPR015421">
    <property type="entry name" value="PyrdxlP-dep_Trfase_major"/>
</dbReference>
<name>A0A518BZK7_9BACT</name>
<gene>
    <name evidence="9" type="ORF">Pan265_22640</name>
</gene>
<dbReference type="OrthoDB" id="389074at2"/>
<organism evidence="9 10">
    <name type="scientific">Mucisphaera calidilacus</name>
    <dbReference type="NCBI Taxonomy" id="2527982"/>
    <lineage>
        <taxon>Bacteria</taxon>
        <taxon>Pseudomonadati</taxon>
        <taxon>Planctomycetota</taxon>
        <taxon>Phycisphaerae</taxon>
        <taxon>Phycisphaerales</taxon>
        <taxon>Phycisphaeraceae</taxon>
        <taxon>Mucisphaera</taxon>
    </lineage>
</organism>
<dbReference type="InterPro" id="IPR024169">
    <property type="entry name" value="SP_NH2Trfase/AEP_transaminase"/>
</dbReference>
<dbReference type="RefSeq" id="WP_145446568.1">
    <property type="nucleotide sequence ID" value="NZ_CP036280.1"/>
</dbReference>
<dbReference type="GO" id="GO:0004760">
    <property type="term" value="F:L-serine-pyruvate transaminase activity"/>
    <property type="evidence" value="ECO:0007669"/>
    <property type="project" value="TreeGrafter"/>
</dbReference>
<evidence type="ECO:0000256" key="2">
    <source>
        <dbReference type="ARBA" id="ARBA00009236"/>
    </source>
</evidence>
<evidence type="ECO:0000313" key="10">
    <source>
        <dbReference type="Proteomes" id="UP000320386"/>
    </source>
</evidence>
<keyword evidence="10" id="KW-1185">Reference proteome</keyword>
<dbReference type="Pfam" id="PF00266">
    <property type="entry name" value="Aminotran_5"/>
    <property type="match status" value="1"/>
</dbReference>
<dbReference type="AlphaFoldDB" id="A0A518BZK7"/>
<dbReference type="InterPro" id="IPR020578">
    <property type="entry name" value="Aminotrans_V_PyrdxlP_BS"/>
</dbReference>
<dbReference type="PROSITE" id="PS00595">
    <property type="entry name" value="AA_TRANSFER_CLASS_5"/>
    <property type="match status" value="1"/>
</dbReference>
<evidence type="ECO:0000259" key="8">
    <source>
        <dbReference type="Pfam" id="PF00266"/>
    </source>
</evidence>
<dbReference type="GO" id="GO:0019265">
    <property type="term" value="P:glycine biosynthetic process, by transamination of glyoxylate"/>
    <property type="evidence" value="ECO:0007669"/>
    <property type="project" value="TreeGrafter"/>
</dbReference>
<dbReference type="PIRSF" id="PIRSF000524">
    <property type="entry name" value="SPT"/>
    <property type="match status" value="1"/>
</dbReference>
<comment type="cofactor">
    <cofactor evidence="1 5 7">
        <name>pyridoxal 5'-phosphate</name>
        <dbReference type="ChEBI" id="CHEBI:597326"/>
    </cofactor>
</comment>
<dbReference type="GO" id="GO:0016491">
    <property type="term" value="F:oxidoreductase activity"/>
    <property type="evidence" value="ECO:0007669"/>
    <property type="project" value="UniProtKB-KW"/>
</dbReference>
<dbReference type="KEGG" id="mcad:Pan265_22640"/>
<dbReference type="Gene3D" id="3.40.640.10">
    <property type="entry name" value="Type I PLP-dependent aspartate aminotransferase-like (Major domain)"/>
    <property type="match status" value="1"/>
</dbReference>
<evidence type="ECO:0000313" key="9">
    <source>
        <dbReference type="EMBL" id="QDU72399.1"/>
    </source>
</evidence>
<evidence type="ECO:0000256" key="7">
    <source>
        <dbReference type="RuleBase" id="RU004504"/>
    </source>
</evidence>
<dbReference type="EMBL" id="CP036280">
    <property type="protein sequence ID" value="QDU72399.1"/>
    <property type="molecule type" value="Genomic_DNA"/>
</dbReference>
<sequence length="393" mass="42146">MTTDVAFKQRLLTPGPTAVPPQVLEEMAKPIIHHRTKAFQAIFAELSELLQRLFVTSGPVLSIAGSGTTAYEAAQVSLIRPGSKALTIAGGKFGERWQDIYDAYAPSLGIEQVRINTPWGHAADVDQIEQALKEHPEISVVTVVHSETSTATCSDVRRIAELVQKTDALLIVDGITSVGAMPVEQDAWGIDVLVTGSQKAMMLPPGLGFVGLGERALRRLEEVQPGPYYNLDLRKWVKSHAKNDVPFTPPVSLIRAQKVACAMILSDGLEAVHKRTRGLAEASRAAFKALGLDLVSHSPSDSVSGAYYPEGVSDSELRAAVRDGHGVHIAGGQDGRGDKWKGRIFRISHMGYVDAEDTRVALGAIETELAALSDSFNPEPGVAVRTFDATLGG</sequence>
<feature type="binding site" evidence="4">
    <location>
        <position position="346"/>
    </location>
    <ligand>
        <name>substrate</name>
    </ligand>
</feature>
<reference evidence="9 10" key="1">
    <citation type="submission" date="2019-02" db="EMBL/GenBank/DDBJ databases">
        <title>Deep-cultivation of Planctomycetes and their phenomic and genomic characterization uncovers novel biology.</title>
        <authorList>
            <person name="Wiegand S."/>
            <person name="Jogler M."/>
            <person name="Boedeker C."/>
            <person name="Pinto D."/>
            <person name="Vollmers J."/>
            <person name="Rivas-Marin E."/>
            <person name="Kohn T."/>
            <person name="Peeters S.H."/>
            <person name="Heuer A."/>
            <person name="Rast P."/>
            <person name="Oberbeckmann S."/>
            <person name="Bunk B."/>
            <person name="Jeske O."/>
            <person name="Meyerdierks A."/>
            <person name="Storesund J.E."/>
            <person name="Kallscheuer N."/>
            <person name="Luecker S."/>
            <person name="Lage O.M."/>
            <person name="Pohl T."/>
            <person name="Merkel B.J."/>
            <person name="Hornburger P."/>
            <person name="Mueller R.-W."/>
            <person name="Bruemmer F."/>
            <person name="Labrenz M."/>
            <person name="Spormann A.M."/>
            <person name="Op den Camp H."/>
            <person name="Overmann J."/>
            <person name="Amann R."/>
            <person name="Jetten M.S.M."/>
            <person name="Mascher T."/>
            <person name="Medema M.H."/>
            <person name="Devos D.P."/>
            <person name="Kaster A.-K."/>
            <person name="Ovreas L."/>
            <person name="Rohde M."/>
            <person name="Galperin M.Y."/>
            <person name="Jogler C."/>
        </authorList>
    </citation>
    <scope>NUCLEOTIDE SEQUENCE [LARGE SCALE GENOMIC DNA]</scope>
    <source>
        <strain evidence="9 10">Pan265</strain>
    </source>
</reference>
<evidence type="ECO:0000256" key="6">
    <source>
        <dbReference type="RuleBase" id="RU004075"/>
    </source>
</evidence>
<evidence type="ECO:0000256" key="4">
    <source>
        <dbReference type="PIRSR" id="PIRSR000524-1"/>
    </source>
</evidence>
<protein>
    <submittedName>
        <fullName evidence="9">Soluble hydrogenase 42 kDa subunit</fullName>
        <ecNumber evidence="9">1.12.-.-</ecNumber>
    </submittedName>
</protein>
<dbReference type="InterPro" id="IPR015424">
    <property type="entry name" value="PyrdxlP-dep_Trfase"/>
</dbReference>
<proteinExistence type="inferred from homology"/>
<dbReference type="SUPFAM" id="SSF53383">
    <property type="entry name" value="PLP-dependent transferases"/>
    <property type="match status" value="1"/>
</dbReference>
<dbReference type="PANTHER" id="PTHR21152">
    <property type="entry name" value="AMINOTRANSFERASE CLASS V"/>
    <property type="match status" value="1"/>
</dbReference>
<dbReference type="GO" id="GO:0008453">
    <property type="term" value="F:alanine-glyoxylate transaminase activity"/>
    <property type="evidence" value="ECO:0007669"/>
    <property type="project" value="TreeGrafter"/>
</dbReference>
<evidence type="ECO:0000256" key="3">
    <source>
        <dbReference type="ARBA" id="ARBA00022898"/>
    </source>
</evidence>
<dbReference type="InterPro" id="IPR015422">
    <property type="entry name" value="PyrdxlP-dep_Trfase_small"/>
</dbReference>
<dbReference type="PANTHER" id="PTHR21152:SF40">
    <property type="entry name" value="ALANINE--GLYOXYLATE AMINOTRANSFERASE"/>
    <property type="match status" value="1"/>
</dbReference>
<feature type="domain" description="Aminotransferase class V" evidence="8">
    <location>
        <begin position="13"/>
        <end position="292"/>
    </location>
</feature>
<feature type="modified residue" description="N6-(pyridoxal phosphate)lysine" evidence="5">
    <location>
        <position position="199"/>
    </location>
</feature>
<keyword evidence="3 5" id="KW-0663">Pyridoxal phosphate</keyword>
<comment type="similarity">
    <text evidence="2 6">Belongs to the class-V pyridoxal-phosphate-dependent aminotransferase family.</text>
</comment>
<dbReference type="InterPro" id="IPR000192">
    <property type="entry name" value="Aminotrans_V_dom"/>
</dbReference>
<dbReference type="Proteomes" id="UP000320386">
    <property type="component" value="Chromosome"/>
</dbReference>
<dbReference type="EC" id="1.12.-.-" evidence="9"/>
<dbReference type="Gene3D" id="3.90.1150.10">
    <property type="entry name" value="Aspartate Aminotransferase, domain 1"/>
    <property type="match status" value="1"/>
</dbReference>